<evidence type="ECO:0000313" key="9">
    <source>
        <dbReference type="Proteomes" id="UP001549691"/>
    </source>
</evidence>
<dbReference type="SUPFAM" id="SSF52172">
    <property type="entry name" value="CheY-like"/>
    <property type="match status" value="1"/>
</dbReference>
<dbReference type="InterPro" id="IPR011006">
    <property type="entry name" value="CheY-like_superfamily"/>
</dbReference>
<dbReference type="Gene3D" id="3.40.50.2300">
    <property type="match status" value="1"/>
</dbReference>
<proteinExistence type="predicted"/>
<keyword evidence="8" id="KW-0808">Transferase</keyword>
<gene>
    <name evidence="8" type="ORF">ABXR19_08860</name>
</gene>
<evidence type="ECO:0000256" key="1">
    <source>
        <dbReference type="ARBA" id="ARBA00000085"/>
    </source>
</evidence>
<feature type="coiled-coil region" evidence="5">
    <location>
        <begin position="128"/>
        <end position="173"/>
    </location>
</feature>
<evidence type="ECO:0000256" key="4">
    <source>
        <dbReference type="PROSITE-ProRule" id="PRU00169"/>
    </source>
</evidence>
<comment type="caution">
    <text evidence="8">The sequence shown here is derived from an EMBL/GenBank/DDBJ whole genome shotgun (WGS) entry which is preliminary data.</text>
</comment>
<dbReference type="Proteomes" id="UP001549691">
    <property type="component" value="Unassembled WGS sequence"/>
</dbReference>
<evidence type="ECO:0000256" key="3">
    <source>
        <dbReference type="ARBA" id="ARBA00022553"/>
    </source>
</evidence>
<dbReference type="PANTHER" id="PTHR43547">
    <property type="entry name" value="TWO-COMPONENT HISTIDINE KINASE"/>
    <property type="match status" value="1"/>
</dbReference>
<evidence type="ECO:0000256" key="5">
    <source>
        <dbReference type="SAM" id="Coils"/>
    </source>
</evidence>
<dbReference type="Gene3D" id="3.30.565.10">
    <property type="entry name" value="Histidine kinase-like ATPase, C-terminal domain"/>
    <property type="match status" value="1"/>
</dbReference>
<evidence type="ECO:0000313" key="8">
    <source>
        <dbReference type="EMBL" id="MET7014300.1"/>
    </source>
</evidence>
<comment type="catalytic activity">
    <reaction evidence="1">
        <text>ATP + protein L-histidine = ADP + protein N-phospho-L-histidine.</text>
        <dbReference type="EC" id="2.7.13.3"/>
    </reaction>
</comment>
<dbReference type="Pfam" id="PF00072">
    <property type="entry name" value="Response_reg"/>
    <property type="match status" value="1"/>
</dbReference>
<dbReference type="SMART" id="SM00448">
    <property type="entry name" value="REC"/>
    <property type="match status" value="1"/>
</dbReference>
<dbReference type="InterPro" id="IPR004358">
    <property type="entry name" value="Sig_transdc_His_kin-like_C"/>
</dbReference>
<evidence type="ECO:0000256" key="2">
    <source>
        <dbReference type="ARBA" id="ARBA00012438"/>
    </source>
</evidence>
<feature type="domain" description="Response regulatory" evidence="7">
    <location>
        <begin position="10"/>
        <end position="126"/>
    </location>
</feature>
<accession>A0ABV2TK47</accession>
<dbReference type="PANTHER" id="PTHR43547:SF2">
    <property type="entry name" value="HYBRID SIGNAL TRANSDUCTION HISTIDINE KINASE C"/>
    <property type="match status" value="1"/>
</dbReference>
<organism evidence="8 9">
    <name type="scientific">Uliginosibacterium flavum</name>
    <dbReference type="NCBI Taxonomy" id="1396831"/>
    <lineage>
        <taxon>Bacteria</taxon>
        <taxon>Pseudomonadati</taxon>
        <taxon>Pseudomonadota</taxon>
        <taxon>Betaproteobacteria</taxon>
        <taxon>Rhodocyclales</taxon>
        <taxon>Zoogloeaceae</taxon>
        <taxon>Uliginosibacterium</taxon>
    </lineage>
</organism>
<dbReference type="InterPro" id="IPR003594">
    <property type="entry name" value="HATPase_dom"/>
</dbReference>
<dbReference type="RefSeq" id="WP_354600762.1">
    <property type="nucleotide sequence ID" value="NZ_JBEWZI010000008.1"/>
</dbReference>
<evidence type="ECO:0000259" key="6">
    <source>
        <dbReference type="PROSITE" id="PS50109"/>
    </source>
</evidence>
<dbReference type="PROSITE" id="PS50109">
    <property type="entry name" value="HIS_KIN"/>
    <property type="match status" value="1"/>
</dbReference>
<keyword evidence="9" id="KW-1185">Reference proteome</keyword>
<dbReference type="CDD" id="cd00075">
    <property type="entry name" value="HATPase"/>
    <property type="match status" value="1"/>
</dbReference>
<dbReference type="InterPro" id="IPR036890">
    <property type="entry name" value="HATPase_C_sf"/>
</dbReference>
<dbReference type="Gene3D" id="1.10.287.130">
    <property type="match status" value="1"/>
</dbReference>
<feature type="domain" description="Histidine kinase" evidence="6">
    <location>
        <begin position="182"/>
        <end position="413"/>
    </location>
</feature>
<dbReference type="Pfam" id="PF02518">
    <property type="entry name" value="HATPase_c"/>
    <property type="match status" value="1"/>
</dbReference>
<dbReference type="PRINTS" id="PR00344">
    <property type="entry name" value="BCTRLSENSOR"/>
</dbReference>
<protein>
    <recommendedName>
        <fullName evidence="2">histidine kinase</fullName>
        <ecNumber evidence="2">2.7.13.3</ecNumber>
    </recommendedName>
</protein>
<name>A0ABV2TK47_9RHOO</name>
<sequence>MSAEHADKPLLLLVDDTPSNLHVLAAILKHDYRLKLATNGPDAIALCHKEEQPQLLVLDVMMPDMSGIEVLTALRADPHTAAIPVIFLSADDSERSQLDGFELGADDYLTKPVNHILLQARVHNILRRKQAEDRVRELNATLEARVAQRSRELDAANAALQHSLEDLARSEARAALSIMVASITHELGTPLGNSVMTAGTLDDATRELEHLMESGQIKRSNLTDYFSVQRDGLNILQRNLQRANELLSNFKQVAADQASEQRREFDLGEVIHEIVASLQPSLKRHPHKLVVDIPKGILMDSQPGPLGQVCINLINNAYLHAFEGRSDGLLTLSASADEQQVTLRVSDNGIGIPAENLEKLFLPFFSTKIGKGGSGLGMTIVESLISKTLGGNISVNSTLGVGTTFSIRLPRQAPVAAETPAP</sequence>
<dbReference type="EC" id="2.7.13.3" evidence="2"/>
<keyword evidence="5" id="KW-0175">Coiled coil</keyword>
<reference evidence="8 9" key="1">
    <citation type="submission" date="2024-07" db="EMBL/GenBank/DDBJ databases">
        <title>Uliginosibacterium flavum JJ3220;KACC:17644.</title>
        <authorList>
            <person name="Kim M.K."/>
        </authorList>
    </citation>
    <scope>NUCLEOTIDE SEQUENCE [LARGE SCALE GENOMIC DNA]</scope>
    <source>
        <strain evidence="8 9">KACC:17644</strain>
    </source>
</reference>
<dbReference type="PROSITE" id="PS50110">
    <property type="entry name" value="RESPONSE_REGULATORY"/>
    <property type="match status" value="1"/>
</dbReference>
<dbReference type="GO" id="GO:0016301">
    <property type="term" value="F:kinase activity"/>
    <property type="evidence" value="ECO:0007669"/>
    <property type="project" value="UniProtKB-KW"/>
</dbReference>
<feature type="modified residue" description="4-aspartylphosphate" evidence="4">
    <location>
        <position position="59"/>
    </location>
</feature>
<dbReference type="InterPro" id="IPR001789">
    <property type="entry name" value="Sig_transdc_resp-reg_receiver"/>
</dbReference>
<evidence type="ECO:0000259" key="7">
    <source>
        <dbReference type="PROSITE" id="PS50110"/>
    </source>
</evidence>
<dbReference type="SMART" id="SM00387">
    <property type="entry name" value="HATPase_c"/>
    <property type="match status" value="1"/>
</dbReference>
<keyword evidence="8" id="KW-0418">Kinase</keyword>
<keyword evidence="3 4" id="KW-0597">Phosphoprotein</keyword>
<dbReference type="InterPro" id="IPR005467">
    <property type="entry name" value="His_kinase_dom"/>
</dbReference>
<dbReference type="EMBL" id="JBEWZI010000008">
    <property type="protein sequence ID" value="MET7014300.1"/>
    <property type="molecule type" value="Genomic_DNA"/>
</dbReference>
<dbReference type="SUPFAM" id="SSF55874">
    <property type="entry name" value="ATPase domain of HSP90 chaperone/DNA topoisomerase II/histidine kinase"/>
    <property type="match status" value="1"/>
</dbReference>